<evidence type="ECO:0000256" key="4">
    <source>
        <dbReference type="PROSITE-ProRule" id="PRU00333"/>
    </source>
</evidence>
<keyword evidence="1 4" id="KW-0489">Methyltransferase</keyword>
<feature type="binding site" evidence="3 4">
    <location>
        <position position="272"/>
    </location>
    <ligand>
        <name>Zn(2+)</name>
        <dbReference type="ChEBI" id="CHEBI:29105"/>
    </ligand>
</feature>
<feature type="binding site" evidence="3 4">
    <location>
        <position position="200"/>
    </location>
    <ligand>
        <name>Zn(2+)</name>
        <dbReference type="ChEBI" id="CHEBI:29105"/>
    </ligand>
</feature>
<dbReference type="EMBL" id="CP007151">
    <property type="protein sequence ID" value="AHI28282.1"/>
    <property type="molecule type" value="Genomic_DNA"/>
</dbReference>
<dbReference type="PIRSF" id="PIRSF037505">
    <property type="entry name" value="Betaine_HMT"/>
    <property type="match status" value="1"/>
</dbReference>
<evidence type="ECO:0000256" key="2">
    <source>
        <dbReference type="ARBA" id="ARBA00022679"/>
    </source>
</evidence>
<dbReference type="PANTHER" id="PTHR11103:SF18">
    <property type="entry name" value="SLR1189 PROTEIN"/>
    <property type="match status" value="1"/>
</dbReference>
<name>W5YGF3_9GAMM</name>
<dbReference type="InterPro" id="IPR017226">
    <property type="entry name" value="BHMT-like"/>
</dbReference>
<evidence type="ECO:0000313" key="7">
    <source>
        <dbReference type="Proteomes" id="UP000061489"/>
    </source>
</evidence>
<dbReference type="GO" id="GO:0009086">
    <property type="term" value="P:methionine biosynthetic process"/>
    <property type="evidence" value="ECO:0007669"/>
    <property type="project" value="InterPro"/>
</dbReference>
<dbReference type="GO" id="GO:0032259">
    <property type="term" value="P:methylation"/>
    <property type="evidence" value="ECO:0007669"/>
    <property type="project" value="UniProtKB-KW"/>
</dbReference>
<dbReference type="Gene3D" id="3.20.20.330">
    <property type="entry name" value="Homocysteine-binding-like domain"/>
    <property type="match status" value="1"/>
</dbReference>
<evidence type="ECO:0000256" key="3">
    <source>
        <dbReference type="PIRSR" id="PIRSR037505-2"/>
    </source>
</evidence>
<dbReference type="Pfam" id="PF02574">
    <property type="entry name" value="S-methyl_trans"/>
    <property type="match status" value="1"/>
</dbReference>
<dbReference type="GO" id="GO:0008168">
    <property type="term" value="F:methyltransferase activity"/>
    <property type="evidence" value="ECO:0007669"/>
    <property type="project" value="UniProtKB-UniRule"/>
</dbReference>
<dbReference type="PANTHER" id="PTHR11103">
    <property type="entry name" value="SLR1189 PROTEIN"/>
    <property type="match status" value="1"/>
</dbReference>
<protein>
    <submittedName>
        <fullName evidence="6">Homocysteine S-methyltransferase</fullName>
    </submittedName>
</protein>
<dbReference type="Proteomes" id="UP000061489">
    <property type="component" value="Chromosome"/>
</dbReference>
<dbReference type="InterPro" id="IPR036589">
    <property type="entry name" value="HCY_dom_sf"/>
</dbReference>
<dbReference type="SUPFAM" id="SSF82282">
    <property type="entry name" value="Homocysteine S-methyltransferase"/>
    <property type="match status" value="1"/>
</dbReference>
<keyword evidence="3 4" id="KW-0862">Zinc</keyword>
<dbReference type="KEGG" id="msx:AU14_05595"/>
<keyword evidence="2 4" id="KW-0808">Transferase</keyword>
<dbReference type="HOGENOM" id="CLU_004914_3_0_6"/>
<proteinExistence type="predicted"/>
<feature type="binding site" evidence="3 4">
    <location>
        <position position="271"/>
    </location>
    <ligand>
        <name>Zn(2+)</name>
        <dbReference type="ChEBI" id="CHEBI:29105"/>
    </ligand>
</feature>
<dbReference type="OrthoDB" id="9803687at2"/>
<evidence type="ECO:0000259" key="5">
    <source>
        <dbReference type="PROSITE" id="PS50970"/>
    </source>
</evidence>
<organism evidence="6 7">
    <name type="scientific">Marinobacter similis</name>
    <dbReference type="NCBI Taxonomy" id="1420916"/>
    <lineage>
        <taxon>Bacteria</taxon>
        <taxon>Pseudomonadati</taxon>
        <taxon>Pseudomonadota</taxon>
        <taxon>Gammaproteobacteria</taxon>
        <taxon>Pseudomonadales</taxon>
        <taxon>Marinobacteraceae</taxon>
        <taxon>Marinobacter</taxon>
    </lineage>
</organism>
<reference evidence="6 7" key="1">
    <citation type="journal article" date="2014" name="Genome Announc.">
        <title>Draft Genome Sequences of Marinobacter similis A3d10T and Marinobacter salarius R9SW1T.</title>
        <authorList>
            <person name="Ivanova E.P."/>
            <person name="Ng H.J."/>
            <person name="Webb H.K."/>
            <person name="Feng G."/>
            <person name="Oshima K."/>
            <person name="Hattori M."/>
            <person name="Ohkuma M."/>
            <person name="Sergeev A.F."/>
            <person name="Mikhailov V.V."/>
            <person name="Crawford R.J."/>
            <person name="Sawabe T."/>
        </authorList>
    </citation>
    <scope>NUCLEOTIDE SEQUENCE [LARGE SCALE GENOMIC DNA]</scope>
    <source>
        <strain evidence="6 7">A3d10</strain>
    </source>
</reference>
<dbReference type="PROSITE" id="PS50970">
    <property type="entry name" value="HCY"/>
    <property type="match status" value="1"/>
</dbReference>
<keyword evidence="7" id="KW-1185">Reference proteome</keyword>
<feature type="domain" description="Hcy-binding" evidence="5">
    <location>
        <begin position="1"/>
        <end position="286"/>
    </location>
</feature>
<evidence type="ECO:0000313" key="6">
    <source>
        <dbReference type="EMBL" id="AHI28282.1"/>
    </source>
</evidence>
<evidence type="ECO:0000256" key="1">
    <source>
        <dbReference type="ARBA" id="ARBA00022603"/>
    </source>
</evidence>
<comment type="cofactor">
    <cofactor evidence="3">
        <name>Zn(2+)</name>
        <dbReference type="ChEBI" id="CHEBI:29105"/>
    </cofactor>
    <text evidence="3">Binds 1 zinc ion per subunit.</text>
</comment>
<gene>
    <name evidence="6" type="ORF">AU14_05595</name>
</gene>
<dbReference type="RefSeq" id="WP_041339536.1">
    <property type="nucleotide sequence ID" value="NZ_CP007151.1"/>
</dbReference>
<dbReference type="GO" id="GO:0008270">
    <property type="term" value="F:zinc ion binding"/>
    <property type="evidence" value="ECO:0007669"/>
    <property type="project" value="InterPro"/>
</dbReference>
<dbReference type="InterPro" id="IPR003726">
    <property type="entry name" value="HCY_dom"/>
</dbReference>
<sequence>MRSVALLDGGLGQEIYRRARELSSPLWSVAVMLEQPEVVTSVHEDFIRAGARTLSLNTYAATPTRLREQGMLDRLEAIHQQAFNVLEKAIKAAGVDVDIAGCLGPLVGSYKVQPDRSFEDLKAEYDTLVRLQSRADVFLIETMTNTLEAKAACAAAQASGKPYGVAFRLEDDGKLKSGESLSEAIAAVAAYTPTAVMLNCCDPELVTDAMPELVGLHPCVGGYANAFKSVEAMARGGSVDVLEARPDVSPGSYTEEVRHWLADGASVVGGCCEITPAHIRHLADTLADEYSFVRFSQLAGLD</sequence>
<dbReference type="AlphaFoldDB" id="W5YGF3"/>
<accession>W5YGF3</accession>
<keyword evidence="3 4" id="KW-0479">Metal-binding</keyword>